<dbReference type="AlphaFoldDB" id="A0A316Z037"/>
<evidence type="ECO:0000313" key="3">
    <source>
        <dbReference type="Proteomes" id="UP000245946"/>
    </source>
</evidence>
<accession>A0A316Z037</accession>
<sequence length="253" mass="26283">MRMLTAMAAVLPDAEPSDSQPTPALALDADARPPLRPGCVLPAAAAAKGRRLRGAAARRARRAAACAVARRIRPCCAAPRPQQPPRCARRSAAGCCCTGDPPCSLGLLAAPAAQQRPAAVAAVGPLAGRACRQEPDGARRRDALLCGASGGREETLARRPCLPSFALVLAATRASGAGRRAQGAPSHPPAASRQPPPLLLHPGRSGRELPDGWAQGKRRLRCSTGTATQRRRRGLPTSCANKRRRRVAAPCTA</sequence>
<evidence type="ECO:0000313" key="2">
    <source>
        <dbReference type="EMBL" id="PWN94646.1"/>
    </source>
</evidence>
<dbReference type="GeneID" id="37266840"/>
<dbReference type="EMBL" id="KZ819310">
    <property type="protein sequence ID" value="PWN94646.1"/>
    <property type="molecule type" value="Genomic_DNA"/>
</dbReference>
<evidence type="ECO:0000256" key="1">
    <source>
        <dbReference type="SAM" id="MobiDB-lite"/>
    </source>
</evidence>
<dbReference type="Proteomes" id="UP000245946">
    <property type="component" value="Unassembled WGS sequence"/>
</dbReference>
<gene>
    <name evidence="2" type="ORF">FA09DRAFT_171277</name>
</gene>
<protein>
    <submittedName>
        <fullName evidence="2">Uncharacterized protein</fullName>
    </submittedName>
</protein>
<proteinExistence type="predicted"/>
<feature type="region of interest" description="Disordered" evidence="1">
    <location>
        <begin position="176"/>
        <end position="253"/>
    </location>
</feature>
<reference evidence="2 3" key="1">
    <citation type="journal article" date="2018" name="Mol. Biol. Evol.">
        <title>Broad Genomic Sampling Reveals a Smut Pathogenic Ancestry of the Fungal Clade Ustilaginomycotina.</title>
        <authorList>
            <person name="Kijpornyongpan T."/>
            <person name="Mondo S.J."/>
            <person name="Barry K."/>
            <person name="Sandor L."/>
            <person name="Lee J."/>
            <person name="Lipzen A."/>
            <person name="Pangilinan J."/>
            <person name="LaButti K."/>
            <person name="Hainaut M."/>
            <person name="Henrissat B."/>
            <person name="Grigoriev I.V."/>
            <person name="Spatafora J.W."/>
            <person name="Aime M.C."/>
        </authorList>
    </citation>
    <scope>NUCLEOTIDE SEQUENCE [LARGE SCALE GENOMIC DNA]</scope>
    <source>
        <strain evidence="2 3">MCA 4186</strain>
    </source>
</reference>
<keyword evidence="3" id="KW-1185">Reference proteome</keyword>
<name>A0A316Z037_9BASI</name>
<dbReference type="RefSeq" id="XP_025594925.1">
    <property type="nucleotide sequence ID" value="XM_025739294.1"/>
</dbReference>
<organism evidence="2 3">
    <name type="scientific">Tilletiopsis washingtonensis</name>
    <dbReference type="NCBI Taxonomy" id="58919"/>
    <lineage>
        <taxon>Eukaryota</taxon>
        <taxon>Fungi</taxon>
        <taxon>Dikarya</taxon>
        <taxon>Basidiomycota</taxon>
        <taxon>Ustilaginomycotina</taxon>
        <taxon>Exobasidiomycetes</taxon>
        <taxon>Entylomatales</taxon>
        <taxon>Entylomatales incertae sedis</taxon>
        <taxon>Tilletiopsis</taxon>
    </lineage>
</organism>